<gene>
    <name evidence="2" type="ORF">SAMN05421847_0666</name>
</gene>
<protein>
    <submittedName>
        <fullName evidence="2">Putative DNA-binding domain-containing protein</fullName>
    </submittedName>
</protein>
<dbReference type="AlphaFoldDB" id="A0A1H5U4A3"/>
<dbReference type="InterPro" id="IPR038461">
    <property type="entry name" value="Schlafen_AlbA_2_dom_sf"/>
</dbReference>
<evidence type="ECO:0000313" key="3">
    <source>
        <dbReference type="Proteomes" id="UP000236738"/>
    </source>
</evidence>
<name>A0A1H5U4A3_9FLAO</name>
<dbReference type="RefSeq" id="WP_103912671.1">
    <property type="nucleotide sequence ID" value="NZ_FNUS01000001.1"/>
</dbReference>
<proteinExistence type="predicted"/>
<dbReference type="Proteomes" id="UP000236738">
    <property type="component" value="Unassembled WGS sequence"/>
</dbReference>
<feature type="domain" description="Schlafen AlbA-2" evidence="1">
    <location>
        <begin position="196"/>
        <end position="332"/>
    </location>
</feature>
<accession>A0A1H5U4A3</accession>
<evidence type="ECO:0000313" key="2">
    <source>
        <dbReference type="EMBL" id="SEF69925.1"/>
    </source>
</evidence>
<dbReference type="Gene3D" id="3.30.950.30">
    <property type="entry name" value="Schlafen, AAA domain"/>
    <property type="match status" value="1"/>
</dbReference>
<dbReference type="InterPro" id="IPR007421">
    <property type="entry name" value="Schlafen_AlbA_2_dom"/>
</dbReference>
<evidence type="ECO:0000259" key="1">
    <source>
        <dbReference type="Pfam" id="PF04326"/>
    </source>
</evidence>
<sequence>MIKYRVKGNFLSENRKYQEICSEYFTDDKNVFAARKKAYNYFNSFIKLLVEDFKIDFNKTFQNETSIIVNNETIDLKFNYGLAIQFTFDEIEFYEIDYFGIYDSNFYDAIALGLSMEMEFYKESKFDIENPKTITYCNKQEWEEGYTEDEPTTFDILETSFDFSDKSDAYWWLTFKEKEDLIKEKDLIKSSFKQGENSFVEYKPALLYNFKTNSASIGVKNIIAKVICSFLNSNGGILFIGVNNEGEIVGLDDDFSLSNKEDKFDFFRLEFENLLFQFFDKSVYNYIIADFNFDYEKPFFSIKVKPSDVPFFLLNKRDEKKEFYIRTITSSVLIEDLQELVNYCLIHWNKN</sequence>
<dbReference type="OrthoDB" id="9807907at2"/>
<keyword evidence="2" id="KW-0238">DNA-binding</keyword>
<dbReference type="GO" id="GO:0003677">
    <property type="term" value="F:DNA binding"/>
    <property type="evidence" value="ECO:0007669"/>
    <property type="project" value="UniProtKB-KW"/>
</dbReference>
<dbReference type="EMBL" id="FNUS01000001">
    <property type="protein sequence ID" value="SEF69925.1"/>
    <property type="molecule type" value="Genomic_DNA"/>
</dbReference>
<organism evidence="2 3">
    <name type="scientific">Halpernia humi</name>
    <dbReference type="NCBI Taxonomy" id="493375"/>
    <lineage>
        <taxon>Bacteria</taxon>
        <taxon>Pseudomonadati</taxon>
        <taxon>Bacteroidota</taxon>
        <taxon>Flavobacteriia</taxon>
        <taxon>Flavobacteriales</taxon>
        <taxon>Weeksellaceae</taxon>
        <taxon>Chryseobacterium group</taxon>
        <taxon>Halpernia</taxon>
    </lineage>
</organism>
<reference evidence="3" key="1">
    <citation type="submission" date="2016-10" db="EMBL/GenBank/DDBJ databases">
        <authorList>
            <person name="Varghese N."/>
            <person name="Submissions S."/>
        </authorList>
    </citation>
    <scope>NUCLEOTIDE SEQUENCE [LARGE SCALE GENOMIC DNA]</scope>
    <source>
        <strain evidence="3">DSM 21580</strain>
    </source>
</reference>
<dbReference type="Pfam" id="PF04326">
    <property type="entry name" value="SLFN_AlbA_2"/>
    <property type="match status" value="1"/>
</dbReference>
<keyword evidence="3" id="KW-1185">Reference proteome</keyword>